<comment type="caution">
    <text evidence="3">The sequence shown here is derived from an EMBL/GenBank/DDBJ whole genome shotgun (WGS) entry which is preliminary data.</text>
</comment>
<keyword evidence="3" id="KW-0969">Cilium</keyword>
<dbReference type="PANTHER" id="PTHR43384">
    <property type="entry name" value="SEPTUM SITE-DETERMINING PROTEIN MIND HOMOLOG, CHLOROPLASTIC-RELATED"/>
    <property type="match status" value="1"/>
</dbReference>
<dbReference type="Proteomes" id="UP000019109">
    <property type="component" value="Unassembled WGS sequence"/>
</dbReference>
<keyword evidence="4" id="KW-1185">Reference proteome</keyword>
<dbReference type="GO" id="GO:0009898">
    <property type="term" value="C:cytoplasmic side of plasma membrane"/>
    <property type="evidence" value="ECO:0007669"/>
    <property type="project" value="TreeGrafter"/>
</dbReference>
<dbReference type="GO" id="GO:0016887">
    <property type="term" value="F:ATP hydrolysis activity"/>
    <property type="evidence" value="ECO:0007669"/>
    <property type="project" value="TreeGrafter"/>
</dbReference>
<evidence type="ECO:0000256" key="2">
    <source>
        <dbReference type="ARBA" id="ARBA00022840"/>
    </source>
</evidence>
<dbReference type="Gene3D" id="3.40.50.300">
    <property type="entry name" value="P-loop containing nucleotide triphosphate hydrolases"/>
    <property type="match status" value="1"/>
</dbReference>
<gene>
    <name evidence="3" type="ORF">JCM21531_2480</name>
</gene>
<accession>W4V6G7</accession>
<keyword evidence="2" id="KW-0067">ATP-binding</keyword>
<proteinExistence type="predicted"/>
<dbReference type="STRING" id="1294263.JCM21531_2480"/>
<dbReference type="GO" id="GO:0005829">
    <property type="term" value="C:cytosol"/>
    <property type="evidence" value="ECO:0007669"/>
    <property type="project" value="TreeGrafter"/>
</dbReference>
<dbReference type="GO" id="GO:0051782">
    <property type="term" value="P:negative regulation of cell division"/>
    <property type="evidence" value="ECO:0007669"/>
    <property type="project" value="TreeGrafter"/>
</dbReference>
<protein>
    <submittedName>
        <fullName evidence="3">Flagellar synthesis regulator FleN</fullName>
    </submittedName>
</protein>
<dbReference type="Pfam" id="PF10609">
    <property type="entry name" value="ParA"/>
    <property type="match status" value="1"/>
</dbReference>
<organism evidence="3 4">
    <name type="scientific">Acetivibrio straminisolvens JCM 21531</name>
    <dbReference type="NCBI Taxonomy" id="1294263"/>
    <lineage>
        <taxon>Bacteria</taxon>
        <taxon>Bacillati</taxon>
        <taxon>Bacillota</taxon>
        <taxon>Clostridia</taxon>
        <taxon>Eubacteriales</taxon>
        <taxon>Oscillospiraceae</taxon>
        <taxon>Acetivibrio</taxon>
    </lineage>
</organism>
<dbReference type="SUPFAM" id="SSF52540">
    <property type="entry name" value="P-loop containing nucleoside triphosphate hydrolases"/>
    <property type="match status" value="1"/>
</dbReference>
<name>W4V6G7_9FIRM</name>
<sequence>MMDQAEKLRQIIDNLKLRNAVDSNNPLGVRDKAAKVITVTSGKGGVGKTNITVNLAIALSELGRRVTILDADFGLANIDILLGIVPKYTLVDVLYDKKNILEVLTDGPKNIKFMSGGSGVEDLVKLDGPQIEKFVNNISLLDKLSDVILIDTGAGLSESVMSL</sequence>
<keyword evidence="1" id="KW-0547">Nucleotide-binding</keyword>
<dbReference type="PANTHER" id="PTHR43384:SF4">
    <property type="entry name" value="CELLULOSE BIOSYNTHESIS PROTEIN BCSQ-RELATED"/>
    <property type="match status" value="1"/>
</dbReference>
<dbReference type="InterPro" id="IPR033756">
    <property type="entry name" value="YlxH/NBP35"/>
</dbReference>
<evidence type="ECO:0000313" key="4">
    <source>
        <dbReference type="Proteomes" id="UP000019109"/>
    </source>
</evidence>
<dbReference type="InterPro" id="IPR050625">
    <property type="entry name" value="ParA/MinD_ATPase"/>
</dbReference>
<keyword evidence="3" id="KW-0282">Flagellum</keyword>
<evidence type="ECO:0000313" key="3">
    <source>
        <dbReference type="EMBL" id="GAE88990.1"/>
    </source>
</evidence>
<dbReference type="EMBL" id="BAVR01000028">
    <property type="protein sequence ID" value="GAE88990.1"/>
    <property type="molecule type" value="Genomic_DNA"/>
</dbReference>
<dbReference type="AlphaFoldDB" id="W4V6G7"/>
<keyword evidence="3" id="KW-0966">Cell projection</keyword>
<dbReference type="InterPro" id="IPR027417">
    <property type="entry name" value="P-loop_NTPase"/>
</dbReference>
<dbReference type="GO" id="GO:0005524">
    <property type="term" value="F:ATP binding"/>
    <property type="evidence" value="ECO:0007669"/>
    <property type="project" value="UniProtKB-KW"/>
</dbReference>
<reference evidence="3" key="1">
    <citation type="journal article" date="2014" name="Genome Announc.">
        <title>Draft Genome Sequence of Clostridium straminisolvens Strain JCM 21531T, Isolated from a Cellulose-Degrading Bacterial Community.</title>
        <authorList>
            <person name="Yuki M."/>
            <person name="Oshima K."/>
            <person name="Suda W."/>
            <person name="Sakamoto M."/>
            <person name="Kitamura K."/>
            <person name="Iida T."/>
            <person name="Hattori M."/>
            <person name="Ohkuma M."/>
        </authorList>
    </citation>
    <scope>NUCLEOTIDE SEQUENCE [LARGE SCALE GENOMIC DNA]</scope>
    <source>
        <strain evidence="3">JCM 21531</strain>
    </source>
</reference>
<evidence type="ECO:0000256" key="1">
    <source>
        <dbReference type="ARBA" id="ARBA00022741"/>
    </source>
</evidence>